<gene>
    <name evidence="1" type="ORF">BW737_007780</name>
</gene>
<name>A0ABX4MBN7_9ACTO</name>
<dbReference type="Proteomes" id="UP000194577">
    <property type="component" value="Unassembled WGS sequence"/>
</dbReference>
<accession>A0ABX4MBN7</accession>
<sequence>MSARKDVAHFTLLEVRGEHLGLQCCLDVWKEVQMPGAESIVSALARALRRTWGTPSEQYLHESWQRRLLHATLGRETGQEALLAAARRSLAPIAVHEYSPDALTEATQRLERALQGHDLTELAIQAATNKAAVRAALVEACDHGDTSADGAVDLTQRMTDAALSTLVELLREDPGSLPAVAVAGLGLMGDVHSGQAEIAQRLQHLEGTLVERLADLHRGQQHRDPYPTVLLPLLSESRMRRYRELTDSDEAALRLYQWNIDMSAELYASLHLVEVLMRNSIDMALRPWNASQKGSNGSELWTLAPCLQLHKRLGADLADAEQRVQAAFRRRPRTQRPEHPSHDDMIGQLPFGVWAKLMPRRHRRRGASRWLWRQALHQAFANLDPASEEAPFLLADAVRRLHAVRNRVAHLEPVLSSEEIRGTYRDVRLVLGAMAPEAEEWFISQQRLTQLLRDRRYRTETERTTTDER</sequence>
<protein>
    <recommendedName>
        <fullName evidence="3">Abi-like protein</fullName>
    </recommendedName>
</protein>
<evidence type="ECO:0000313" key="2">
    <source>
        <dbReference type="Proteomes" id="UP000194577"/>
    </source>
</evidence>
<evidence type="ECO:0000313" key="1">
    <source>
        <dbReference type="EMBL" id="PHP52741.1"/>
    </source>
</evidence>
<keyword evidence="2" id="KW-1185">Reference proteome</keyword>
<proteinExistence type="predicted"/>
<evidence type="ECO:0008006" key="3">
    <source>
        <dbReference type="Google" id="ProtNLM"/>
    </source>
</evidence>
<reference evidence="1 2" key="1">
    <citation type="submission" date="2017-10" db="EMBL/GenBank/DDBJ databases">
        <title>Draft genome sequence of cellulolytic Actinomyces sp CtC72 isolated from cattle rumen fluid.</title>
        <authorList>
            <person name="Joshi A.J."/>
            <person name="Vasudevan G."/>
            <person name="Lanjekar V.B."/>
            <person name="Hivarkar S."/>
            <person name="Engineer A."/>
            <person name="Pore S.D."/>
            <person name="Dhakephalkar P.K."/>
            <person name="Dagar S."/>
        </authorList>
    </citation>
    <scope>NUCLEOTIDE SEQUENCE [LARGE SCALE GENOMIC DNA]</scope>
    <source>
        <strain evidence="2">CtC72</strain>
    </source>
</reference>
<dbReference type="RefSeq" id="WP_086614054.1">
    <property type="nucleotide sequence ID" value="NZ_MTPX02000041.1"/>
</dbReference>
<comment type="caution">
    <text evidence="1">The sequence shown here is derived from an EMBL/GenBank/DDBJ whole genome shotgun (WGS) entry which is preliminary data.</text>
</comment>
<organism evidence="1 2">
    <name type="scientific">Actinomyces ruminis</name>
    <dbReference type="NCBI Taxonomy" id="1937003"/>
    <lineage>
        <taxon>Bacteria</taxon>
        <taxon>Bacillati</taxon>
        <taxon>Actinomycetota</taxon>
        <taxon>Actinomycetes</taxon>
        <taxon>Actinomycetales</taxon>
        <taxon>Actinomycetaceae</taxon>
        <taxon>Actinomyces</taxon>
    </lineage>
</organism>
<dbReference type="EMBL" id="MTPX02000041">
    <property type="protein sequence ID" value="PHP52741.1"/>
    <property type="molecule type" value="Genomic_DNA"/>
</dbReference>